<dbReference type="RefSeq" id="WP_091529278.1">
    <property type="nucleotide sequence ID" value="NZ_FOLT01000004.1"/>
</dbReference>
<reference evidence="3" key="1">
    <citation type="submission" date="2016-10" db="EMBL/GenBank/DDBJ databases">
        <authorList>
            <person name="Varghese N."/>
            <person name="Submissions S."/>
        </authorList>
    </citation>
    <scope>NUCLEOTIDE SEQUENCE [LARGE SCALE GENOMIC DNA]</scope>
    <source>
        <strain evidence="3">DSM 23664</strain>
    </source>
</reference>
<name>A0A1I1HFK8_9LACT</name>
<dbReference type="AlphaFoldDB" id="A0A1I1HFK8"/>
<dbReference type="OrthoDB" id="9992597at2"/>
<accession>A0A1I1HFK8</accession>
<proteinExistence type="predicted"/>
<evidence type="ECO:0000256" key="1">
    <source>
        <dbReference type="SAM" id="Phobius"/>
    </source>
</evidence>
<keyword evidence="1" id="KW-0812">Transmembrane</keyword>
<keyword evidence="3" id="KW-1185">Reference proteome</keyword>
<evidence type="ECO:0000313" key="3">
    <source>
        <dbReference type="Proteomes" id="UP000199612"/>
    </source>
</evidence>
<sequence>MKNTKNISIVLFAAAFLLVLGFGVRLVADYYQYQEGLKSYPFYFYMVGRGLTFLAPAVLCIIGGRKLQPAHVKKDKK</sequence>
<organism evidence="2 3">
    <name type="scientific">Alkalibacterium subtropicum</name>
    <dbReference type="NCBI Taxonomy" id="753702"/>
    <lineage>
        <taxon>Bacteria</taxon>
        <taxon>Bacillati</taxon>
        <taxon>Bacillota</taxon>
        <taxon>Bacilli</taxon>
        <taxon>Lactobacillales</taxon>
        <taxon>Carnobacteriaceae</taxon>
        <taxon>Alkalibacterium</taxon>
    </lineage>
</organism>
<keyword evidence="1" id="KW-0472">Membrane</keyword>
<protein>
    <submittedName>
        <fullName evidence="2">Uncharacterized protein</fullName>
    </submittedName>
</protein>
<dbReference type="EMBL" id="FOLT01000004">
    <property type="protein sequence ID" value="SFC22621.1"/>
    <property type="molecule type" value="Genomic_DNA"/>
</dbReference>
<dbReference type="STRING" id="753702.SAMN04488102_10445"/>
<keyword evidence="1" id="KW-1133">Transmembrane helix</keyword>
<evidence type="ECO:0000313" key="2">
    <source>
        <dbReference type="EMBL" id="SFC22621.1"/>
    </source>
</evidence>
<gene>
    <name evidence="2" type="ORF">SAMN04488102_10445</name>
</gene>
<dbReference type="Proteomes" id="UP000199612">
    <property type="component" value="Unassembled WGS sequence"/>
</dbReference>
<feature type="transmembrane region" description="Helical" evidence="1">
    <location>
        <begin position="42"/>
        <end position="64"/>
    </location>
</feature>